<organism evidence="2">
    <name type="scientific">Clastoptera arizonana</name>
    <name type="common">Arizona spittle bug</name>
    <dbReference type="NCBI Taxonomy" id="38151"/>
    <lineage>
        <taxon>Eukaryota</taxon>
        <taxon>Metazoa</taxon>
        <taxon>Ecdysozoa</taxon>
        <taxon>Arthropoda</taxon>
        <taxon>Hexapoda</taxon>
        <taxon>Insecta</taxon>
        <taxon>Pterygota</taxon>
        <taxon>Neoptera</taxon>
        <taxon>Paraneoptera</taxon>
        <taxon>Hemiptera</taxon>
        <taxon>Auchenorrhyncha</taxon>
        <taxon>Cercopoidea</taxon>
        <taxon>Clastopteridae</taxon>
        <taxon>Clastoptera</taxon>
    </lineage>
</organism>
<reference evidence="2" key="1">
    <citation type="submission" date="2015-12" db="EMBL/GenBank/DDBJ databases">
        <title>De novo transcriptome assembly of four potential Pierce s Disease insect vectors from Arizona vineyards.</title>
        <authorList>
            <person name="Tassone E.E."/>
        </authorList>
    </citation>
    <scope>NUCLEOTIDE SEQUENCE</scope>
</reference>
<name>A0A1B6D6B7_9HEMI</name>
<feature type="compositionally biased region" description="Basic and acidic residues" evidence="1">
    <location>
        <begin position="125"/>
        <end position="136"/>
    </location>
</feature>
<evidence type="ECO:0000313" key="2">
    <source>
        <dbReference type="EMBL" id="JAS21231.1"/>
    </source>
</evidence>
<dbReference type="EMBL" id="GEDC01016067">
    <property type="protein sequence ID" value="JAS21231.1"/>
    <property type="molecule type" value="Transcribed_RNA"/>
</dbReference>
<feature type="non-terminal residue" evidence="2">
    <location>
        <position position="1"/>
    </location>
</feature>
<accession>A0A1B6D6B7</accession>
<feature type="region of interest" description="Disordered" evidence="1">
    <location>
        <begin position="122"/>
        <end position="143"/>
    </location>
</feature>
<evidence type="ECO:0000256" key="1">
    <source>
        <dbReference type="SAM" id="MobiDB-lite"/>
    </source>
</evidence>
<protein>
    <submittedName>
        <fullName evidence="2">Uncharacterized protein</fullName>
    </submittedName>
</protein>
<dbReference type="AlphaFoldDB" id="A0A1B6D6B7"/>
<sequence>YKLFFSFFCLQQKCTHIEKYFNHKNSLHIKIFFNKLNKFYTLNFNGGDDDRGDVHDDDDDHGGENHDEESVVLVEEVAHGGDVQMVVVVEERVLEGMLEVLVGKEGDKGVCRGCEVHGESSAIHSVDHNEDHEPKQPQKRLKV</sequence>
<proteinExistence type="predicted"/>
<gene>
    <name evidence="2" type="ORF">g.10672</name>
</gene>